<gene>
    <name evidence="2" type="ORF">BSP0115_LOCUS7181</name>
</gene>
<name>A0A7S1G8M3_9STRA</name>
<feature type="region of interest" description="Disordered" evidence="1">
    <location>
        <begin position="1"/>
        <end position="22"/>
    </location>
</feature>
<accession>A0A7S1G8M3</accession>
<dbReference type="EMBL" id="HBFS01010416">
    <property type="protein sequence ID" value="CAD8913929.1"/>
    <property type="molecule type" value="Transcribed_RNA"/>
</dbReference>
<feature type="compositionally biased region" description="Basic and acidic residues" evidence="1">
    <location>
        <begin position="228"/>
        <end position="249"/>
    </location>
</feature>
<evidence type="ECO:0000313" key="2">
    <source>
        <dbReference type="EMBL" id="CAD8913929.1"/>
    </source>
</evidence>
<sequence length="309" mass="30675">MATTAPPAPHGGTPGGVAGAPGAPVADELVTSAATSTTASGGAGFRPKAGVGAASELAAANLDRTCAERGCDRPCSVKEAGCCGRLCDACLQSHRERPSLCAFRAPAPAAAADLEAGARDAMILALAAAEAARATCGPPPRPLAPAAARVKRMSSPARRAHVLIRGAGGAGAVRSAVKAVKRRRRERDDDDDAGDVVVGVDAEARKPPSGRLAGGAGGDVGAAVVRTPAERHEEGRARAPKRLRDERSSLRRGGAAVGRGAAPHAGGAIGGLPPMPATAASCGRAVSPFTLGAVWSGLLGFFGFRSTKA</sequence>
<evidence type="ECO:0000256" key="1">
    <source>
        <dbReference type="SAM" id="MobiDB-lite"/>
    </source>
</evidence>
<protein>
    <submittedName>
        <fullName evidence="2">Uncharacterized protein</fullName>
    </submittedName>
</protein>
<feature type="region of interest" description="Disordered" evidence="1">
    <location>
        <begin position="179"/>
        <end position="269"/>
    </location>
</feature>
<dbReference type="AlphaFoldDB" id="A0A7S1G8M3"/>
<reference evidence="2" key="1">
    <citation type="submission" date="2021-01" db="EMBL/GenBank/DDBJ databases">
        <authorList>
            <person name="Corre E."/>
            <person name="Pelletier E."/>
            <person name="Niang G."/>
            <person name="Scheremetjew M."/>
            <person name="Finn R."/>
            <person name="Kale V."/>
            <person name="Holt S."/>
            <person name="Cochrane G."/>
            <person name="Meng A."/>
            <person name="Brown T."/>
            <person name="Cohen L."/>
        </authorList>
    </citation>
    <scope>NUCLEOTIDE SEQUENCE</scope>
    <source>
        <strain evidence="2">Ms1</strain>
    </source>
</reference>
<feature type="compositionally biased region" description="Low complexity" evidence="1">
    <location>
        <begin position="251"/>
        <end position="266"/>
    </location>
</feature>
<proteinExistence type="predicted"/>
<organism evidence="2">
    <name type="scientific">Bicosoecida sp. CB-2014</name>
    <dbReference type="NCBI Taxonomy" id="1486930"/>
    <lineage>
        <taxon>Eukaryota</taxon>
        <taxon>Sar</taxon>
        <taxon>Stramenopiles</taxon>
        <taxon>Bigyra</taxon>
        <taxon>Opalozoa</taxon>
        <taxon>Bicosoecida</taxon>
    </lineage>
</organism>